<gene>
    <name evidence="2" type="ORF">LCGC14_2020040</name>
</gene>
<evidence type="ECO:0000259" key="1">
    <source>
        <dbReference type="PROSITE" id="PS50943"/>
    </source>
</evidence>
<dbReference type="GO" id="GO:0003677">
    <property type="term" value="F:DNA binding"/>
    <property type="evidence" value="ECO:0007669"/>
    <property type="project" value="InterPro"/>
</dbReference>
<dbReference type="InterPro" id="IPR010982">
    <property type="entry name" value="Lambda_DNA-bd_dom_sf"/>
</dbReference>
<dbReference type="PROSITE" id="PS50943">
    <property type="entry name" value="HTH_CROC1"/>
    <property type="match status" value="1"/>
</dbReference>
<dbReference type="AlphaFoldDB" id="A0A0F9HUX3"/>
<protein>
    <recommendedName>
        <fullName evidence="1">HTH cro/C1-type domain-containing protein</fullName>
    </recommendedName>
</protein>
<proteinExistence type="predicted"/>
<dbReference type="PANTHER" id="PTHR33516:SF2">
    <property type="entry name" value="LEXA REPRESSOR-RELATED"/>
    <property type="match status" value="1"/>
</dbReference>
<comment type="caution">
    <text evidence="2">The sequence shown here is derived from an EMBL/GenBank/DDBJ whole genome shotgun (WGS) entry which is preliminary data.</text>
</comment>
<dbReference type="InterPro" id="IPR015927">
    <property type="entry name" value="Peptidase_S24_S26A/B/C"/>
</dbReference>
<dbReference type="EMBL" id="LAZR01023316">
    <property type="protein sequence ID" value="KKL78917.1"/>
    <property type="molecule type" value="Genomic_DNA"/>
</dbReference>
<feature type="domain" description="HTH cro/C1-type" evidence="1">
    <location>
        <begin position="15"/>
        <end position="69"/>
    </location>
</feature>
<name>A0A0F9HUX3_9ZZZZ</name>
<dbReference type="Pfam" id="PF00717">
    <property type="entry name" value="Peptidase_S24"/>
    <property type="match status" value="1"/>
</dbReference>
<dbReference type="Gene3D" id="1.10.260.40">
    <property type="entry name" value="lambda repressor-like DNA-binding domains"/>
    <property type="match status" value="1"/>
</dbReference>
<dbReference type="PANTHER" id="PTHR33516">
    <property type="entry name" value="LEXA REPRESSOR"/>
    <property type="match status" value="1"/>
</dbReference>
<dbReference type="CDD" id="cd00093">
    <property type="entry name" value="HTH_XRE"/>
    <property type="match status" value="1"/>
</dbReference>
<dbReference type="CDD" id="cd06529">
    <property type="entry name" value="S24_LexA-like"/>
    <property type="match status" value="1"/>
</dbReference>
<dbReference type="InterPro" id="IPR036286">
    <property type="entry name" value="LexA/Signal_pep-like_sf"/>
</dbReference>
<dbReference type="SMART" id="SM00530">
    <property type="entry name" value="HTH_XRE"/>
    <property type="match status" value="1"/>
</dbReference>
<reference evidence="2" key="1">
    <citation type="journal article" date="2015" name="Nature">
        <title>Complex archaea that bridge the gap between prokaryotes and eukaryotes.</title>
        <authorList>
            <person name="Spang A."/>
            <person name="Saw J.H."/>
            <person name="Jorgensen S.L."/>
            <person name="Zaremba-Niedzwiedzka K."/>
            <person name="Martijn J."/>
            <person name="Lind A.E."/>
            <person name="van Eijk R."/>
            <person name="Schleper C."/>
            <person name="Guy L."/>
            <person name="Ettema T.J."/>
        </authorList>
    </citation>
    <scope>NUCLEOTIDE SEQUENCE</scope>
</reference>
<dbReference type="InterPro" id="IPR050077">
    <property type="entry name" value="LexA_repressor"/>
</dbReference>
<dbReference type="Pfam" id="PF01381">
    <property type="entry name" value="HTH_3"/>
    <property type="match status" value="1"/>
</dbReference>
<accession>A0A0F9HUX3</accession>
<dbReference type="SUPFAM" id="SSF47413">
    <property type="entry name" value="lambda repressor-like DNA-binding domains"/>
    <property type="match status" value="1"/>
</dbReference>
<organism evidence="2">
    <name type="scientific">marine sediment metagenome</name>
    <dbReference type="NCBI Taxonomy" id="412755"/>
    <lineage>
        <taxon>unclassified sequences</taxon>
        <taxon>metagenomes</taxon>
        <taxon>ecological metagenomes</taxon>
    </lineage>
</organism>
<dbReference type="Gene3D" id="2.10.109.10">
    <property type="entry name" value="Umud Fragment, subunit A"/>
    <property type="match status" value="1"/>
</dbReference>
<dbReference type="InterPro" id="IPR039418">
    <property type="entry name" value="LexA-like"/>
</dbReference>
<dbReference type="InterPro" id="IPR001387">
    <property type="entry name" value="Cro/C1-type_HTH"/>
</dbReference>
<evidence type="ECO:0000313" key="2">
    <source>
        <dbReference type="EMBL" id="KKL78917.1"/>
    </source>
</evidence>
<dbReference type="SUPFAM" id="SSF51306">
    <property type="entry name" value="LexA/Signal peptidase"/>
    <property type="match status" value="1"/>
</dbReference>
<sequence>MLITDADMSAIGKILKARRMAKGLSARQLAERVGVSDAHIIYIEKAQRRATFDKLMNIIGALGLTVNEILTVIGQDSAAHEGSPTRPLRRIPVVSWVTAGAWHEVSDIFEPGSSDQWIESDVEGENVFALLVMGDSMEPEFHEGEFIIVNPHVESLPGDFIIVKNPDGEATFKQLKKYGNRWVLHPINPRYHDMEVRRGDFRVIGKVVKKEKRY</sequence>